<organism evidence="1 2">
    <name type="scientific">Petralouisia muris</name>
    <dbReference type="NCBI Taxonomy" id="3032872"/>
    <lineage>
        <taxon>Bacteria</taxon>
        <taxon>Bacillati</taxon>
        <taxon>Bacillota</taxon>
        <taxon>Clostridia</taxon>
        <taxon>Lachnospirales</taxon>
        <taxon>Lachnospiraceae</taxon>
        <taxon>Petralouisia</taxon>
    </lineage>
</organism>
<protein>
    <submittedName>
        <fullName evidence="1">N-acetyltransferase</fullName>
    </submittedName>
</protein>
<evidence type="ECO:0000313" key="2">
    <source>
        <dbReference type="Proteomes" id="UP000304953"/>
    </source>
</evidence>
<accession>A0AC61RU73</accession>
<evidence type="ECO:0000313" key="1">
    <source>
        <dbReference type="EMBL" id="TGY95248.1"/>
    </source>
</evidence>
<sequence length="335" mass="38811">METKDLILRNWQDSDAKALYEMCLDETLRKSGIDFYNSITDSRNTIQCWKNDRGFKVIADKRNDNFIGFISLGGMNRYDGYMEIEYAVAARYRNNGCAMQAVQRMLDYGFKEMNLSAIAAWVRSHNKESIKVLEKCSFTYEGRLRKHARDKSDTLCYSILREEWEGLRRLCIDIRAMNYDDIPSICRADGDESKKNIDYLKRQLDNQEKGECTALLALYNDAVAGHVFLYHKCRWGGLAGHNIPGIVDLIVFEKYRRKKIATMLLDAAENIARQHCNKIYLDVCLNSDYGPAQRFYIKRGYIPNGKGAYYEEKICETNAVCRNDDELTLCLVKEL</sequence>
<comment type="caution">
    <text evidence="1">The sequence shown here is derived from an EMBL/GenBank/DDBJ whole genome shotgun (WGS) entry which is preliminary data.</text>
</comment>
<dbReference type="Proteomes" id="UP000304953">
    <property type="component" value="Unassembled WGS sequence"/>
</dbReference>
<name>A0AC61RU73_9FIRM</name>
<gene>
    <name evidence="1" type="ORF">E5329_15875</name>
</gene>
<reference evidence="1" key="1">
    <citation type="submission" date="2019-04" db="EMBL/GenBank/DDBJ databases">
        <title>Microbes associate with the intestines of laboratory mice.</title>
        <authorList>
            <person name="Navarre W."/>
            <person name="Wong E."/>
            <person name="Huang K."/>
            <person name="Tropini C."/>
            <person name="Ng K."/>
            <person name="Yu B."/>
        </authorList>
    </citation>
    <scope>NUCLEOTIDE SEQUENCE</scope>
    <source>
        <strain evidence="1">NM01_1-7b</strain>
    </source>
</reference>
<proteinExistence type="predicted"/>
<dbReference type="EMBL" id="SRYA01000032">
    <property type="protein sequence ID" value="TGY95248.1"/>
    <property type="molecule type" value="Genomic_DNA"/>
</dbReference>
<keyword evidence="2" id="KW-1185">Reference proteome</keyword>